<keyword evidence="9 13" id="KW-0472">Membrane</keyword>
<comment type="caution">
    <text evidence="14">The sequence shown here is derived from an EMBL/GenBank/DDBJ whole genome shotgun (WGS) entry which is preliminary data.</text>
</comment>
<protein>
    <recommendedName>
        <fullName evidence="16">Gamma-sarcoglycan</fullName>
    </recommendedName>
</protein>
<dbReference type="Pfam" id="PF04790">
    <property type="entry name" value="Sarcoglycan_1"/>
    <property type="match status" value="1"/>
</dbReference>
<evidence type="ECO:0000256" key="10">
    <source>
        <dbReference type="ARBA" id="ARBA00023157"/>
    </source>
</evidence>
<dbReference type="InterPro" id="IPR039972">
    <property type="entry name" value="Sarcoglycan_gamma/delta/zeta"/>
</dbReference>
<keyword evidence="11" id="KW-0325">Glycoprotein</keyword>
<evidence type="ECO:0000256" key="13">
    <source>
        <dbReference type="SAM" id="Phobius"/>
    </source>
</evidence>
<dbReference type="AlphaFoldDB" id="A0A2T7PPB2"/>
<accession>A0A2T7PPB2</accession>
<evidence type="ECO:0000256" key="4">
    <source>
        <dbReference type="ARBA" id="ARBA00022475"/>
    </source>
</evidence>
<evidence type="ECO:0000256" key="8">
    <source>
        <dbReference type="ARBA" id="ARBA00022989"/>
    </source>
</evidence>
<evidence type="ECO:0000256" key="6">
    <source>
        <dbReference type="ARBA" id="ARBA00022692"/>
    </source>
</evidence>
<feature type="transmembrane region" description="Helical" evidence="13">
    <location>
        <begin position="31"/>
        <end position="53"/>
    </location>
</feature>
<dbReference type="PANTHER" id="PTHR12939">
    <property type="entry name" value="SARCOGLYCAN"/>
    <property type="match status" value="1"/>
</dbReference>
<evidence type="ECO:0008006" key="16">
    <source>
        <dbReference type="Google" id="ProtNLM"/>
    </source>
</evidence>
<keyword evidence="6 13" id="KW-0812">Transmembrane</keyword>
<evidence type="ECO:0000256" key="9">
    <source>
        <dbReference type="ARBA" id="ARBA00023136"/>
    </source>
</evidence>
<keyword evidence="10" id="KW-1015">Disulfide bond</keyword>
<evidence type="ECO:0000313" key="14">
    <source>
        <dbReference type="EMBL" id="PVD35266.1"/>
    </source>
</evidence>
<dbReference type="GO" id="GO:0005856">
    <property type="term" value="C:cytoskeleton"/>
    <property type="evidence" value="ECO:0007669"/>
    <property type="project" value="UniProtKB-SubCell"/>
</dbReference>
<evidence type="ECO:0000256" key="1">
    <source>
        <dbReference type="ARBA" id="ARBA00004245"/>
    </source>
</evidence>
<dbReference type="InterPro" id="IPR006875">
    <property type="entry name" value="Sarcoglycan"/>
</dbReference>
<keyword evidence="7" id="KW-0735">Signal-anchor</keyword>
<evidence type="ECO:0000256" key="7">
    <source>
        <dbReference type="ARBA" id="ARBA00022968"/>
    </source>
</evidence>
<name>A0A2T7PPB2_POMCA</name>
<evidence type="ECO:0000256" key="2">
    <source>
        <dbReference type="ARBA" id="ARBA00004274"/>
    </source>
</evidence>
<comment type="similarity">
    <text evidence="3">Belongs to the sarcoglycan beta/delta/gamma/zeta family.</text>
</comment>
<proteinExistence type="inferred from homology"/>
<dbReference type="STRING" id="400727.A0A2T7PPB2"/>
<organism evidence="14 15">
    <name type="scientific">Pomacea canaliculata</name>
    <name type="common">Golden apple snail</name>
    <dbReference type="NCBI Taxonomy" id="400727"/>
    <lineage>
        <taxon>Eukaryota</taxon>
        <taxon>Metazoa</taxon>
        <taxon>Spiralia</taxon>
        <taxon>Lophotrochozoa</taxon>
        <taxon>Mollusca</taxon>
        <taxon>Gastropoda</taxon>
        <taxon>Caenogastropoda</taxon>
        <taxon>Architaenioglossa</taxon>
        <taxon>Ampullarioidea</taxon>
        <taxon>Ampullariidae</taxon>
        <taxon>Pomacea</taxon>
    </lineage>
</organism>
<evidence type="ECO:0000256" key="5">
    <source>
        <dbReference type="ARBA" id="ARBA00022490"/>
    </source>
</evidence>
<evidence type="ECO:0000256" key="11">
    <source>
        <dbReference type="ARBA" id="ARBA00023180"/>
    </source>
</evidence>
<keyword evidence="5" id="KW-0963">Cytoplasm</keyword>
<dbReference type="EMBL" id="PZQS01000003">
    <property type="protein sequence ID" value="PVD35266.1"/>
    <property type="molecule type" value="Genomic_DNA"/>
</dbReference>
<gene>
    <name evidence="14" type="ORF">C0Q70_06547</name>
</gene>
<keyword evidence="15" id="KW-1185">Reference proteome</keyword>
<comment type="subcellular location">
    <subcellularLocation>
        <location evidence="2">Cell membrane</location>
        <location evidence="2">Sarcolemma</location>
        <topology evidence="2">Single-pass type II membrane protein</topology>
    </subcellularLocation>
    <subcellularLocation>
        <location evidence="1">Cytoplasm</location>
        <location evidence="1">Cytoskeleton</location>
    </subcellularLocation>
</comment>
<reference evidence="14 15" key="1">
    <citation type="submission" date="2018-04" db="EMBL/GenBank/DDBJ databases">
        <title>The genome of golden apple snail Pomacea canaliculata provides insight into stress tolerance and invasive adaptation.</title>
        <authorList>
            <person name="Liu C."/>
            <person name="Liu B."/>
            <person name="Ren Y."/>
            <person name="Zhang Y."/>
            <person name="Wang H."/>
            <person name="Li S."/>
            <person name="Jiang F."/>
            <person name="Yin L."/>
            <person name="Zhang G."/>
            <person name="Qian W."/>
            <person name="Fan W."/>
        </authorList>
    </citation>
    <scope>NUCLEOTIDE SEQUENCE [LARGE SCALE GENOMIC DNA]</scope>
    <source>
        <strain evidence="14">SZHN2017</strain>
        <tissue evidence="14">Muscle</tissue>
    </source>
</reference>
<keyword evidence="12" id="KW-0206">Cytoskeleton</keyword>
<keyword evidence="4" id="KW-1003">Cell membrane</keyword>
<evidence type="ECO:0000256" key="3">
    <source>
        <dbReference type="ARBA" id="ARBA00007574"/>
    </source>
</evidence>
<dbReference type="GO" id="GO:0042383">
    <property type="term" value="C:sarcolemma"/>
    <property type="evidence" value="ECO:0007669"/>
    <property type="project" value="UniProtKB-SubCell"/>
</dbReference>
<evidence type="ECO:0000313" key="15">
    <source>
        <dbReference type="Proteomes" id="UP000245119"/>
    </source>
</evidence>
<dbReference type="OrthoDB" id="8881719at2759"/>
<dbReference type="OMA" id="CLYCFIC"/>
<keyword evidence="8 13" id="KW-1133">Transmembrane helix</keyword>
<dbReference type="GO" id="GO:0016012">
    <property type="term" value="C:sarcoglycan complex"/>
    <property type="evidence" value="ECO:0007669"/>
    <property type="project" value="InterPro"/>
</dbReference>
<evidence type="ECO:0000256" key="12">
    <source>
        <dbReference type="ARBA" id="ARBA00023212"/>
    </source>
</evidence>
<dbReference type="Proteomes" id="UP000245119">
    <property type="component" value="Linkage Group LG3"/>
</dbReference>
<sequence length="285" mass="30968">MDGEASTTGLTTDLTLQPQPVGIYGWRKRCLYGFVLFLMLVIIINLALTIWILRVLSFSVDGMGKLRIVPKGIRLEGEAEFLHPLYVQDVRTEEGQVMYLESAENIKLQARSHYNNTGGSLLLGNNKLMASCDEFEIVNGQGQTRLSIKEDIITLGMTDLHYLGRAVFEGSVQTPTIKAPLAGPLKMTSDGSKVEIAGVGGVSLVAKGGDITLNSADNVHIQSTEGSIFLDSKNIFMKNIMVSEPNANGQSYGDIYQLCMCTNGRIFLGAPSDNCHATKDICGNK</sequence>
<dbReference type="PANTHER" id="PTHR12939:SF10">
    <property type="entry name" value="EG:4F1.1 PROTEIN"/>
    <property type="match status" value="1"/>
</dbReference>